<reference evidence="14 15" key="1">
    <citation type="submission" date="2017-10" db="EMBL/GenBank/DDBJ databases">
        <title>Genome sequence of Caulobacter mirabilis FWC38.</title>
        <authorList>
            <person name="Fiebig A."/>
            <person name="Crosson S."/>
        </authorList>
    </citation>
    <scope>NUCLEOTIDE SEQUENCE [LARGE SCALE GENOMIC DNA]</scope>
    <source>
        <strain evidence="14 15">FWC 38</strain>
    </source>
</reference>
<accession>A0A2D2AZ95</accession>
<dbReference type="Proteomes" id="UP000228945">
    <property type="component" value="Chromosome"/>
</dbReference>
<dbReference type="EMBL" id="CP024201">
    <property type="protein sequence ID" value="ATQ43257.1"/>
    <property type="molecule type" value="Genomic_DNA"/>
</dbReference>
<proteinExistence type="inferred from homology"/>
<feature type="domain" description="Thioredoxin" evidence="13">
    <location>
        <begin position="24"/>
        <end position="177"/>
    </location>
</feature>
<dbReference type="PANTHER" id="PTHR42801:SF4">
    <property type="entry name" value="AHPC_TSA FAMILY PROTEIN"/>
    <property type="match status" value="1"/>
</dbReference>
<comment type="function">
    <text evidence="1">Thiol-specific peroxidase that catalyzes the reduction of hydrogen peroxide and organic hydroperoxides to water and alcohols, respectively. Plays a role in cell protection against oxidative stress by detoxifying peroxides and as sensor of hydrogen peroxide-mediated signaling events.</text>
</comment>
<dbReference type="EC" id="1.11.1.24" evidence="2"/>
<organism evidence="14 15">
    <name type="scientific">Caulobacter mirabilis</name>
    <dbReference type="NCBI Taxonomy" id="69666"/>
    <lineage>
        <taxon>Bacteria</taxon>
        <taxon>Pseudomonadati</taxon>
        <taxon>Pseudomonadota</taxon>
        <taxon>Alphaproteobacteria</taxon>
        <taxon>Caulobacterales</taxon>
        <taxon>Caulobacteraceae</taxon>
        <taxon>Caulobacter</taxon>
    </lineage>
</organism>
<dbReference type="RefSeq" id="WP_099622508.1">
    <property type="nucleotide sequence ID" value="NZ_CP024201.1"/>
</dbReference>
<evidence type="ECO:0000256" key="4">
    <source>
        <dbReference type="ARBA" id="ARBA00022862"/>
    </source>
</evidence>
<gene>
    <name evidence="14" type="ORF">CSW64_12930</name>
</gene>
<evidence type="ECO:0000256" key="10">
    <source>
        <dbReference type="ARBA" id="ARBA00042639"/>
    </source>
</evidence>
<keyword evidence="7" id="KW-0676">Redox-active center</keyword>
<sequence length="181" mass="19107">MKRLIAAAVAASALLAAPAALAALQPGDKAPDFSSTAYLAGKGAPFQLSKALKKGPVVLYFFPSAYTKGCTIEANEFAVATADFNAMGATVIGVTAGQTERLADFSKEHCRDKFAVAAVTKDTIKAYDAVLAMKPDLSERTSYVIAPDGKVIYAFSDLANPVEHVVKTKEAVKAWRAKHPK</sequence>
<evidence type="ECO:0000256" key="5">
    <source>
        <dbReference type="ARBA" id="ARBA00023002"/>
    </source>
</evidence>
<comment type="catalytic activity">
    <reaction evidence="11">
        <text>a hydroperoxide + [thioredoxin]-dithiol = an alcohol + [thioredoxin]-disulfide + H2O</text>
        <dbReference type="Rhea" id="RHEA:62620"/>
        <dbReference type="Rhea" id="RHEA-COMP:10698"/>
        <dbReference type="Rhea" id="RHEA-COMP:10700"/>
        <dbReference type="ChEBI" id="CHEBI:15377"/>
        <dbReference type="ChEBI" id="CHEBI:29950"/>
        <dbReference type="ChEBI" id="CHEBI:30879"/>
        <dbReference type="ChEBI" id="CHEBI:35924"/>
        <dbReference type="ChEBI" id="CHEBI:50058"/>
        <dbReference type="EC" id="1.11.1.24"/>
    </reaction>
</comment>
<dbReference type="PROSITE" id="PS51352">
    <property type="entry name" value="THIOREDOXIN_2"/>
    <property type="match status" value="1"/>
</dbReference>
<name>A0A2D2AZ95_9CAUL</name>
<dbReference type="InterPro" id="IPR036249">
    <property type="entry name" value="Thioredoxin-like_sf"/>
</dbReference>
<evidence type="ECO:0000256" key="1">
    <source>
        <dbReference type="ARBA" id="ARBA00003330"/>
    </source>
</evidence>
<dbReference type="GO" id="GO:0045454">
    <property type="term" value="P:cell redox homeostasis"/>
    <property type="evidence" value="ECO:0007669"/>
    <property type="project" value="TreeGrafter"/>
</dbReference>
<dbReference type="SUPFAM" id="SSF52833">
    <property type="entry name" value="Thioredoxin-like"/>
    <property type="match status" value="1"/>
</dbReference>
<dbReference type="GO" id="GO:0008379">
    <property type="term" value="F:thioredoxin peroxidase activity"/>
    <property type="evidence" value="ECO:0007669"/>
    <property type="project" value="TreeGrafter"/>
</dbReference>
<evidence type="ECO:0000256" key="2">
    <source>
        <dbReference type="ARBA" id="ARBA00013017"/>
    </source>
</evidence>
<evidence type="ECO:0000259" key="13">
    <source>
        <dbReference type="PROSITE" id="PS51352"/>
    </source>
</evidence>
<evidence type="ECO:0000313" key="14">
    <source>
        <dbReference type="EMBL" id="ATQ43257.1"/>
    </source>
</evidence>
<comment type="similarity">
    <text evidence="9">Belongs to the peroxiredoxin family. BCP/PrxQ subfamily.</text>
</comment>
<feature type="chain" id="PRO_5016351520" description="thioredoxin-dependent peroxiredoxin" evidence="12">
    <location>
        <begin position="23"/>
        <end position="181"/>
    </location>
</feature>
<evidence type="ECO:0000256" key="6">
    <source>
        <dbReference type="ARBA" id="ARBA00023157"/>
    </source>
</evidence>
<keyword evidence="15" id="KW-1185">Reference proteome</keyword>
<dbReference type="InterPro" id="IPR050924">
    <property type="entry name" value="Peroxiredoxin_BCP/PrxQ"/>
</dbReference>
<evidence type="ECO:0000256" key="7">
    <source>
        <dbReference type="ARBA" id="ARBA00023284"/>
    </source>
</evidence>
<dbReference type="KEGG" id="cmb:CSW64_12930"/>
<keyword evidence="4" id="KW-0049">Antioxidant</keyword>
<dbReference type="PANTHER" id="PTHR42801">
    <property type="entry name" value="THIOREDOXIN-DEPENDENT PEROXIDE REDUCTASE"/>
    <property type="match status" value="1"/>
</dbReference>
<evidence type="ECO:0000256" key="8">
    <source>
        <dbReference type="ARBA" id="ARBA00032824"/>
    </source>
</evidence>
<evidence type="ECO:0000256" key="9">
    <source>
        <dbReference type="ARBA" id="ARBA00038489"/>
    </source>
</evidence>
<dbReference type="GO" id="GO:0034599">
    <property type="term" value="P:cellular response to oxidative stress"/>
    <property type="evidence" value="ECO:0007669"/>
    <property type="project" value="TreeGrafter"/>
</dbReference>
<evidence type="ECO:0000256" key="11">
    <source>
        <dbReference type="ARBA" id="ARBA00049091"/>
    </source>
</evidence>
<dbReference type="AlphaFoldDB" id="A0A2D2AZ95"/>
<dbReference type="CDD" id="cd03017">
    <property type="entry name" value="PRX_BCP"/>
    <property type="match status" value="1"/>
</dbReference>
<dbReference type="GO" id="GO:0005737">
    <property type="term" value="C:cytoplasm"/>
    <property type="evidence" value="ECO:0007669"/>
    <property type="project" value="TreeGrafter"/>
</dbReference>
<evidence type="ECO:0000256" key="3">
    <source>
        <dbReference type="ARBA" id="ARBA00022559"/>
    </source>
</evidence>
<evidence type="ECO:0000256" key="12">
    <source>
        <dbReference type="SAM" id="SignalP"/>
    </source>
</evidence>
<dbReference type="Gene3D" id="3.40.30.10">
    <property type="entry name" value="Glutaredoxin"/>
    <property type="match status" value="1"/>
</dbReference>
<dbReference type="InterPro" id="IPR013766">
    <property type="entry name" value="Thioredoxin_domain"/>
</dbReference>
<dbReference type="InterPro" id="IPR000866">
    <property type="entry name" value="AhpC/TSA"/>
</dbReference>
<dbReference type="OrthoDB" id="5572803at2"/>
<feature type="signal peptide" evidence="12">
    <location>
        <begin position="1"/>
        <end position="22"/>
    </location>
</feature>
<dbReference type="Pfam" id="PF00578">
    <property type="entry name" value="AhpC-TSA"/>
    <property type="match status" value="1"/>
</dbReference>
<keyword evidence="12" id="KW-0732">Signal</keyword>
<evidence type="ECO:0000313" key="15">
    <source>
        <dbReference type="Proteomes" id="UP000228945"/>
    </source>
</evidence>
<protein>
    <recommendedName>
        <fullName evidence="2">thioredoxin-dependent peroxiredoxin</fullName>
        <ecNumber evidence="2">1.11.1.24</ecNumber>
    </recommendedName>
    <alternativeName>
        <fullName evidence="8">Thioredoxin peroxidase</fullName>
    </alternativeName>
    <alternativeName>
        <fullName evidence="10">Thioredoxin-dependent peroxiredoxin Bcp</fullName>
    </alternativeName>
</protein>
<keyword evidence="6" id="KW-1015">Disulfide bond</keyword>
<keyword evidence="5" id="KW-0560">Oxidoreductase</keyword>
<keyword evidence="3" id="KW-0575">Peroxidase</keyword>